<dbReference type="EMBL" id="BARS01016393">
    <property type="protein sequence ID" value="GAF86928.1"/>
    <property type="molecule type" value="Genomic_DNA"/>
</dbReference>
<comment type="caution">
    <text evidence="1">The sequence shown here is derived from an EMBL/GenBank/DDBJ whole genome shotgun (WGS) entry which is preliminary data.</text>
</comment>
<dbReference type="AlphaFoldDB" id="X0T0E6"/>
<proteinExistence type="predicted"/>
<name>X0T0E6_9ZZZZ</name>
<evidence type="ECO:0000313" key="1">
    <source>
        <dbReference type="EMBL" id="GAF86928.1"/>
    </source>
</evidence>
<feature type="non-terminal residue" evidence="1">
    <location>
        <position position="1"/>
    </location>
</feature>
<reference evidence="1" key="1">
    <citation type="journal article" date="2014" name="Front. Microbiol.">
        <title>High frequency of phylogenetically diverse reductive dehalogenase-homologous genes in deep subseafloor sedimentary metagenomes.</title>
        <authorList>
            <person name="Kawai M."/>
            <person name="Futagami T."/>
            <person name="Toyoda A."/>
            <person name="Takaki Y."/>
            <person name="Nishi S."/>
            <person name="Hori S."/>
            <person name="Arai W."/>
            <person name="Tsubouchi T."/>
            <person name="Morono Y."/>
            <person name="Uchiyama I."/>
            <person name="Ito T."/>
            <person name="Fujiyama A."/>
            <person name="Inagaki F."/>
            <person name="Takami H."/>
        </authorList>
    </citation>
    <scope>NUCLEOTIDE SEQUENCE</scope>
    <source>
        <strain evidence="1">Expedition CK06-06</strain>
    </source>
</reference>
<organism evidence="1">
    <name type="scientific">marine sediment metagenome</name>
    <dbReference type="NCBI Taxonomy" id="412755"/>
    <lineage>
        <taxon>unclassified sequences</taxon>
        <taxon>metagenomes</taxon>
        <taxon>ecological metagenomes</taxon>
    </lineage>
</organism>
<gene>
    <name evidence="1" type="ORF">S01H1_26983</name>
</gene>
<sequence>RNPDNEIPLIYLASSYGHLGRMAEAEAAIEAANDVRARHGKGDLSLERQDDTGLRIFSPFEGEIDFNRFGGEAAQKRLRAGLSQIPALTWQYLITTQLHLTPEQIWIPSYEIEGATEIDLATAKSFTTGASCSSIRAMRRFGAKGISLIQSIFPRIGMPKT</sequence>
<protein>
    <submittedName>
        <fullName evidence="1">Uncharacterized protein</fullName>
    </submittedName>
</protein>
<accession>X0T0E6</accession>